<evidence type="ECO:0000313" key="1">
    <source>
        <dbReference type="EMBL" id="KAK7092518.1"/>
    </source>
</evidence>
<dbReference type="EMBL" id="JBAMIC010000021">
    <property type="protein sequence ID" value="KAK7092518.1"/>
    <property type="molecule type" value="Genomic_DNA"/>
</dbReference>
<dbReference type="Proteomes" id="UP001374579">
    <property type="component" value="Unassembled WGS sequence"/>
</dbReference>
<keyword evidence="2" id="KW-1185">Reference proteome</keyword>
<organism evidence="1 2">
    <name type="scientific">Littorina saxatilis</name>
    <dbReference type="NCBI Taxonomy" id="31220"/>
    <lineage>
        <taxon>Eukaryota</taxon>
        <taxon>Metazoa</taxon>
        <taxon>Spiralia</taxon>
        <taxon>Lophotrochozoa</taxon>
        <taxon>Mollusca</taxon>
        <taxon>Gastropoda</taxon>
        <taxon>Caenogastropoda</taxon>
        <taxon>Littorinimorpha</taxon>
        <taxon>Littorinoidea</taxon>
        <taxon>Littorinidae</taxon>
        <taxon>Littorina</taxon>
    </lineage>
</organism>
<protein>
    <submittedName>
        <fullName evidence="1">Uncharacterized protein</fullName>
    </submittedName>
</protein>
<name>A0AAN9ASP5_9CAEN</name>
<comment type="caution">
    <text evidence="1">The sequence shown here is derived from an EMBL/GenBank/DDBJ whole genome shotgun (WGS) entry which is preliminary data.</text>
</comment>
<accession>A0AAN9ASP5</accession>
<gene>
    <name evidence="1" type="ORF">V1264_008253</name>
</gene>
<reference evidence="1 2" key="1">
    <citation type="submission" date="2024-02" db="EMBL/GenBank/DDBJ databases">
        <title>Chromosome-scale genome assembly of the rough periwinkle Littorina saxatilis.</title>
        <authorList>
            <person name="De Jode A."/>
            <person name="Faria R."/>
            <person name="Formenti G."/>
            <person name="Sims Y."/>
            <person name="Smith T.P."/>
            <person name="Tracey A."/>
            <person name="Wood J.M.D."/>
            <person name="Zagrodzka Z.B."/>
            <person name="Johannesson K."/>
            <person name="Butlin R.K."/>
            <person name="Leder E.H."/>
        </authorList>
    </citation>
    <scope>NUCLEOTIDE SEQUENCE [LARGE SCALE GENOMIC DNA]</scope>
    <source>
        <strain evidence="1">Snail1</strain>
        <tissue evidence="1">Muscle</tissue>
    </source>
</reference>
<evidence type="ECO:0000313" key="2">
    <source>
        <dbReference type="Proteomes" id="UP001374579"/>
    </source>
</evidence>
<dbReference type="AlphaFoldDB" id="A0AAN9ASP5"/>
<sequence>MSASGVITRDNCCDLAAKFCLLPLSFYRIKCTTYTRTVTIVFLLYKMHDLHTNCYQSDMLFETNARFILSRVILPRGSACYLPKERRGITSPEPPIPTLLKYRQTVWFEVDRYSYHL</sequence>
<proteinExistence type="predicted"/>